<dbReference type="InterPro" id="IPR001789">
    <property type="entry name" value="Sig_transdc_resp-reg_receiver"/>
</dbReference>
<name>A0A9X5GU10_9FIRM</name>
<evidence type="ECO:0000313" key="7">
    <source>
        <dbReference type="Proteomes" id="UP001154420"/>
    </source>
</evidence>
<dbReference type="SUPFAM" id="SSF52172">
    <property type="entry name" value="CheY-like"/>
    <property type="match status" value="1"/>
</dbReference>
<reference evidence="6" key="1">
    <citation type="submission" date="2018-09" db="EMBL/GenBank/DDBJ databases">
        <title>Murine metabolic-syndrome-specific gut microbial biobank.</title>
        <authorList>
            <person name="Liu C."/>
        </authorList>
    </citation>
    <scope>NUCLEOTIDE SEQUENCE</scope>
    <source>
        <strain evidence="6">D42-62</strain>
    </source>
</reference>
<accession>A0A9X5GU10</accession>
<dbReference type="InterPro" id="IPR007492">
    <property type="entry name" value="LytTR_DNA-bd_dom"/>
</dbReference>
<evidence type="ECO:0000259" key="5">
    <source>
        <dbReference type="PROSITE" id="PS50930"/>
    </source>
</evidence>
<dbReference type="GO" id="GO:0003677">
    <property type="term" value="F:DNA binding"/>
    <property type="evidence" value="ECO:0007669"/>
    <property type="project" value="UniProtKB-KW"/>
</dbReference>
<dbReference type="PROSITE" id="PS50930">
    <property type="entry name" value="HTH_LYTTR"/>
    <property type="match status" value="1"/>
</dbReference>
<dbReference type="PANTHER" id="PTHR37299">
    <property type="entry name" value="TRANSCRIPTIONAL REGULATOR-RELATED"/>
    <property type="match status" value="1"/>
</dbReference>
<evidence type="ECO:0000313" key="6">
    <source>
        <dbReference type="EMBL" id="NBJ94571.1"/>
    </source>
</evidence>
<dbReference type="Proteomes" id="UP001154420">
    <property type="component" value="Unassembled WGS sequence"/>
</dbReference>
<organism evidence="6 7">
    <name type="scientific">Parablautia muri</name>
    <dbReference type="NCBI Taxonomy" id="2320879"/>
    <lineage>
        <taxon>Bacteria</taxon>
        <taxon>Bacillati</taxon>
        <taxon>Bacillota</taxon>
        <taxon>Clostridia</taxon>
        <taxon>Lachnospirales</taxon>
        <taxon>Lachnospiraceae</taxon>
        <taxon>Parablautia</taxon>
    </lineage>
</organism>
<dbReference type="Gene3D" id="2.40.50.1020">
    <property type="entry name" value="LytTr DNA-binding domain"/>
    <property type="match status" value="1"/>
</dbReference>
<dbReference type="InterPro" id="IPR046947">
    <property type="entry name" value="LytR-like"/>
</dbReference>
<dbReference type="Gene3D" id="3.40.50.2300">
    <property type="match status" value="1"/>
</dbReference>
<dbReference type="GO" id="GO:0000156">
    <property type="term" value="F:phosphorelay response regulator activity"/>
    <property type="evidence" value="ECO:0007669"/>
    <property type="project" value="InterPro"/>
</dbReference>
<dbReference type="OrthoDB" id="9802383at2"/>
<keyword evidence="7" id="KW-1185">Reference proteome</keyword>
<feature type="domain" description="HTH LytTR-type" evidence="5">
    <location>
        <begin position="134"/>
        <end position="232"/>
    </location>
</feature>
<dbReference type="AlphaFoldDB" id="A0A9X5GU10"/>
<dbReference type="PROSITE" id="PS50110">
    <property type="entry name" value="RESPONSE_REGULATORY"/>
    <property type="match status" value="1"/>
</dbReference>
<gene>
    <name evidence="6" type="ORF">D5281_18810</name>
</gene>
<dbReference type="SMART" id="SM00448">
    <property type="entry name" value="REC"/>
    <property type="match status" value="1"/>
</dbReference>
<feature type="modified residue" description="4-aspartylphosphate" evidence="3">
    <location>
        <position position="59"/>
    </location>
</feature>
<comment type="function">
    <text evidence="2">May play the central regulatory role in sporulation. It may be an element of the effector pathway responsible for the activation of sporulation genes in response to nutritional stress. Spo0A may act in concert with spo0H (a sigma factor) to control the expression of some genes that are critical to the sporulation process.</text>
</comment>
<dbReference type="RefSeq" id="WP_160561588.1">
    <property type="nucleotide sequence ID" value="NZ_QZDT01000043.1"/>
</dbReference>
<dbReference type="SMART" id="SM00850">
    <property type="entry name" value="LytTR"/>
    <property type="match status" value="1"/>
</dbReference>
<evidence type="ECO:0000259" key="4">
    <source>
        <dbReference type="PROSITE" id="PS50110"/>
    </source>
</evidence>
<sequence length="234" mass="27254">MYNIGICDDGENICTSIENMLLQYAQEKDIQVDTNIWYTGESLRDYLASGGYLDLLFLDIELFKMTGIEVGAYIRNQLDNMGLQIVYISGKASYAQQLFKTQPLDFLIKPILQEHINEVMGMALKIAKKRNERFEFQQGKDYYYIPMGDIVYLESKGRKVKVVTMKAAFEFYGKLKNVVKCLSEDFIVIHQSYIINKEYVFRYTYEMVELVDGTILTISLANRKLVRDKLLREE</sequence>
<dbReference type="Pfam" id="PF04397">
    <property type="entry name" value="LytTR"/>
    <property type="match status" value="1"/>
</dbReference>
<protein>
    <recommendedName>
        <fullName evidence="1">Stage 0 sporulation protein A homolog</fullName>
    </recommendedName>
</protein>
<dbReference type="InterPro" id="IPR011006">
    <property type="entry name" value="CheY-like_superfamily"/>
</dbReference>
<proteinExistence type="predicted"/>
<evidence type="ECO:0000256" key="1">
    <source>
        <dbReference type="ARBA" id="ARBA00018672"/>
    </source>
</evidence>
<dbReference type="EMBL" id="QZDT01000043">
    <property type="protein sequence ID" value="NBJ94571.1"/>
    <property type="molecule type" value="Genomic_DNA"/>
</dbReference>
<evidence type="ECO:0000256" key="3">
    <source>
        <dbReference type="PROSITE-ProRule" id="PRU00169"/>
    </source>
</evidence>
<feature type="domain" description="Response regulatory" evidence="4">
    <location>
        <begin position="3"/>
        <end position="124"/>
    </location>
</feature>
<dbReference type="Pfam" id="PF00072">
    <property type="entry name" value="Response_reg"/>
    <property type="match status" value="1"/>
</dbReference>
<evidence type="ECO:0000256" key="2">
    <source>
        <dbReference type="ARBA" id="ARBA00024867"/>
    </source>
</evidence>
<keyword evidence="6" id="KW-0238">DNA-binding</keyword>
<dbReference type="PANTHER" id="PTHR37299:SF1">
    <property type="entry name" value="STAGE 0 SPORULATION PROTEIN A HOMOLOG"/>
    <property type="match status" value="1"/>
</dbReference>
<comment type="caution">
    <text evidence="6">The sequence shown here is derived from an EMBL/GenBank/DDBJ whole genome shotgun (WGS) entry which is preliminary data.</text>
</comment>
<keyword evidence="3" id="KW-0597">Phosphoprotein</keyword>